<dbReference type="Gene3D" id="3.40.50.300">
    <property type="entry name" value="P-loop containing nucleotide triphosphate hydrolases"/>
    <property type="match status" value="1"/>
</dbReference>
<dbReference type="SMART" id="SM00943">
    <property type="entry name" value="Prim-Pol"/>
    <property type="match status" value="1"/>
</dbReference>
<dbReference type="Pfam" id="PF13481">
    <property type="entry name" value="AAA_25"/>
    <property type="match status" value="1"/>
</dbReference>
<evidence type="ECO:0000259" key="2">
    <source>
        <dbReference type="SMART" id="SM00943"/>
    </source>
</evidence>
<gene>
    <name evidence="3" type="ORF">G4D54_22570</name>
</gene>
<dbReference type="Pfam" id="PF09250">
    <property type="entry name" value="Prim-Pol"/>
    <property type="match status" value="1"/>
</dbReference>
<dbReference type="Proteomes" id="UP000503330">
    <property type="component" value="Chromosome"/>
</dbReference>
<dbReference type="EMBL" id="CP048838">
    <property type="protein sequence ID" value="QJA05026.1"/>
    <property type="molecule type" value="Genomic_DNA"/>
</dbReference>
<dbReference type="GeneID" id="61928385"/>
<sequence>MDKLDYAKKYLSLGLLVFPLQENTKSGQVVTSWLIEASKDEKKIHSWWNRNKDFNIGVRTGNGLIVIDVDNKNDKNGEEAIKSYINNFPQTFTVKTPNKGFHLYYRVDKEVGCKVGLYSGIDIRGEHGYVVGAGSNLGVKKYEILKDIPIAMANEAVYQFIENEKPKMRTVYIYEKDKIVEGTRNDTLFKLATSLKGKGLSHAAIESAIRAENLSKCFPPLDDKEIETICNSVEKQFSKRDKSEDYHPDDEISTRLKTVDEIQIKKLEWLVDDLIPKNQVTIFAGDGGVGKTSVWAHIAAKLSKGDPLFFETETSRRPMKVIYFSGEDPTDAVLKKKLLDNHGDIKMIRTIDVDDERLQHVRFDTRYLKNVIVDNRPDIVIFDPLQSFLPEHTNMSARNQMREAMNHLLFLARKYEVTFLVMVHTNKKSNASGRERAADSADIWDISRSFLFVGTLNDNVRYLSNEKNNYAPLQKTYLFKVGNGAIEFVGVSDKKDIDFQNDKLRNQRNATSQSLAKEDILNVLKGGEKTSREIEEILRAVGYSPSVIDRAKTELRKEKLIDFRKDGSNREGNKQDTIYFLL</sequence>
<feature type="domain" description="DNA primase/polymerase bifunctional N-terminal" evidence="2">
    <location>
        <begin position="7"/>
        <end position="157"/>
    </location>
</feature>
<evidence type="ECO:0000259" key="1">
    <source>
        <dbReference type="SMART" id="SM00942"/>
    </source>
</evidence>
<evidence type="ECO:0000313" key="4">
    <source>
        <dbReference type="Proteomes" id="UP000503330"/>
    </source>
</evidence>
<dbReference type="RefSeq" id="WP_002606577.1">
    <property type="nucleotide sequence ID" value="NZ_BAAACC010000014.1"/>
</dbReference>
<dbReference type="SUPFAM" id="SSF56747">
    <property type="entry name" value="Prim-pol domain"/>
    <property type="match status" value="1"/>
</dbReference>
<dbReference type="CDD" id="cd04859">
    <property type="entry name" value="Prim_Pol"/>
    <property type="match status" value="1"/>
</dbReference>
<dbReference type="InterPro" id="IPR015330">
    <property type="entry name" value="DNA_primase/pol_bifunc_N"/>
</dbReference>
<dbReference type="Pfam" id="PF08708">
    <property type="entry name" value="PriCT_1"/>
    <property type="match status" value="1"/>
</dbReference>
<organism evidence="3 4">
    <name type="scientific">Clostridium innocuum</name>
    <dbReference type="NCBI Taxonomy" id="1522"/>
    <lineage>
        <taxon>Bacteria</taxon>
        <taxon>Bacillati</taxon>
        <taxon>Bacillota</taxon>
        <taxon>Clostridia</taxon>
        <taxon>Eubacteriales</taxon>
        <taxon>Clostridiaceae</taxon>
        <taxon>Clostridium</taxon>
    </lineage>
</organism>
<dbReference type="AlphaFoldDB" id="A0AAP9SHE5"/>
<dbReference type="SUPFAM" id="SSF52540">
    <property type="entry name" value="P-loop containing nucleoside triphosphate hydrolases"/>
    <property type="match status" value="1"/>
</dbReference>
<reference evidence="3 4" key="1">
    <citation type="submission" date="2020-02" db="EMBL/GenBank/DDBJ databases">
        <authorList>
            <person name="Kociolek L.K."/>
            <person name="Ozer E.A."/>
        </authorList>
    </citation>
    <scope>NUCLEOTIDE SEQUENCE [LARGE SCALE GENOMIC DNA]</scope>
    <source>
        <strain evidence="3 4">ATCC 14501</strain>
    </source>
</reference>
<proteinExistence type="predicted"/>
<dbReference type="InterPro" id="IPR027417">
    <property type="entry name" value="P-loop_NTPase"/>
</dbReference>
<protein>
    <submittedName>
        <fullName evidence="3">AAA family ATPase</fullName>
    </submittedName>
</protein>
<feature type="domain" description="Primase C-terminal 1" evidence="1">
    <location>
        <begin position="174"/>
        <end position="239"/>
    </location>
</feature>
<name>A0AAP9SHE5_CLOIN</name>
<dbReference type="SMART" id="SM00942">
    <property type="entry name" value="PriCT_1"/>
    <property type="match status" value="1"/>
</dbReference>
<dbReference type="InterPro" id="IPR014820">
    <property type="entry name" value="PriCT_1"/>
</dbReference>
<accession>A0AAP9SHE5</accession>
<dbReference type="Gene3D" id="3.30.2250.10">
    <property type="entry name" value="Bifunctional DNA primase/polymerase domain"/>
    <property type="match status" value="1"/>
</dbReference>
<evidence type="ECO:0000313" key="3">
    <source>
        <dbReference type="EMBL" id="QJA05026.1"/>
    </source>
</evidence>